<dbReference type="SUPFAM" id="SSF51905">
    <property type="entry name" value="FAD/NAD(P)-binding domain"/>
    <property type="match status" value="1"/>
</dbReference>
<name>A0ABZ2C7P6_9BACI</name>
<dbReference type="InterPro" id="IPR048890">
    <property type="entry name" value="BH1974-like_central"/>
</dbReference>
<protein>
    <submittedName>
        <fullName evidence="4">XdhC/CoxI family protein</fullName>
    </submittedName>
</protein>
<sequence length="344" mass="38491">MDNIHQILQVAPSENDVLTTVIDVEGSAYRKEGTTMLIQEQGKLVGMLSGGCLEEDVRLRAEGLKKGQSQSFFYNMKSENDLDWGQGAGCNGGIRVLLEKIDAPSRLYLQKMHERLLKGKSVLTVKKLSSEYSVSESVFIVDEDNYWGNGENHFVKEVLLLMKNVDSAASGIHYIEELSCHCFFHWFHPKPRLLIVGAGPDAIPLSYFASRTGFSVTITDWRPALCNKETFPHADVLLTGFPTEIFPGFEFHPHDFVILMTHHFQRDKEALHYLLGKPLQYIGIIGSKERTSRLMGGKELPQNVYSPVGLAIGAEGPEEIAISVMAELIQLNRTIVKTKREAVI</sequence>
<dbReference type="InterPro" id="IPR052698">
    <property type="entry name" value="MoCofactor_Util/Proc"/>
</dbReference>
<dbReference type="Gene3D" id="3.40.50.720">
    <property type="entry name" value="NAD(P)-binding Rossmann-like Domain"/>
    <property type="match status" value="1"/>
</dbReference>
<feature type="domain" description="BH1974-like central" evidence="3">
    <location>
        <begin position="106"/>
        <end position="151"/>
    </location>
</feature>
<dbReference type="Pfam" id="PF02625">
    <property type="entry name" value="XdhC_CoxI"/>
    <property type="match status" value="1"/>
</dbReference>
<dbReference type="InterPro" id="IPR036188">
    <property type="entry name" value="FAD/NAD-bd_sf"/>
</dbReference>
<evidence type="ECO:0000313" key="5">
    <source>
        <dbReference type="Proteomes" id="UP001357223"/>
    </source>
</evidence>
<dbReference type="PANTHER" id="PTHR30388:SF6">
    <property type="entry name" value="XANTHINE DEHYDROGENASE SUBUNIT A-RELATED"/>
    <property type="match status" value="1"/>
</dbReference>
<dbReference type="Proteomes" id="UP001357223">
    <property type="component" value="Chromosome"/>
</dbReference>
<gene>
    <name evidence="4" type="ORF">R4Z09_20280</name>
</gene>
<evidence type="ECO:0000259" key="2">
    <source>
        <dbReference type="Pfam" id="PF13478"/>
    </source>
</evidence>
<accession>A0ABZ2C7P6</accession>
<evidence type="ECO:0000313" key="4">
    <source>
        <dbReference type="EMBL" id="WVX79607.1"/>
    </source>
</evidence>
<reference evidence="4 5" key="1">
    <citation type="submission" date="2023-10" db="EMBL/GenBank/DDBJ databases">
        <title>Niallia locisalis sp.nov. isolated from a salt pond sample.</title>
        <authorList>
            <person name="Li X.-J."/>
            <person name="Dong L."/>
        </authorList>
    </citation>
    <scope>NUCLEOTIDE SEQUENCE [LARGE SCALE GENOMIC DNA]</scope>
    <source>
        <strain evidence="4 5">DSM 29761</strain>
    </source>
</reference>
<evidence type="ECO:0000259" key="3">
    <source>
        <dbReference type="Pfam" id="PF21469"/>
    </source>
</evidence>
<dbReference type="PANTHER" id="PTHR30388">
    <property type="entry name" value="ALDEHYDE OXIDOREDUCTASE MOLYBDENUM COFACTOR ASSEMBLY PROTEIN"/>
    <property type="match status" value="1"/>
</dbReference>
<dbReference type="EMBL" id="CP137640">
    <property type="protein sequence ID" value="WVX79607.1"/>
    <property type="molecule type" value="Genomic_DNA"/>
</dbReference>
<dbReference type="Pfam" id="PF13478">
    <property type="entry name" value="XdhC_C"/>
    <property type="match status" value="1"/>
</dbReference>
<proteinExistence type="predicted"/>
<dbReference type="RefSeq" id="WP_338448540.1">
    <property type="nucleotide sequence ID" value="NZ_CP137640.1"/>
</dbReference>
<dbReference type="Pfam" id="PF21469">
    <property type="entry name" value="BH1974-like_central"/>
    <property type="match status" value="1"/>
</dbReference>
<keyword evidence="5" id="KW-1185">Reference proteome</keyword>
<dbReference type="InterPro" id="IPR003777">
    <property type="entry name" value="XdhC_CoxI"/>
</dbReference>
<organism evidence="4 5">
    <name type="scientific">Niallia oryzisoli</name>
    <dbReference type="NCBI Taxonomy" id="1737571"/>
    <lineage>
        <taxon>Bacteria</taxon>
        <taxon>Bacillati</taxon>
        <taxon>Bacillota</taxon>
        <taxon>Bacilli</taxon>
        <taxon>Bacillales</taxon>
        <taxon>Bacillaceae</taxon>
        <taxon>Niallia</taxon>
    </lineage>
</organism>
<dbReference type="InterPro" id="IPR027051">
    <property type="entry name" value="XdhC_Rossmann_dom"/>
</dbReference>
<feature type="domain" description="XdhC Rossmann" evidence="2">
    <location>
        <begin position="193"/>
        <end position="328"/>
    </location>
</feature>
<evidence type="ECO:0000259" key="1">
    <source>
        <dbReference type="Pfam" id="PF02625"/>
    </source>
</evidence>
<feature type="domain" description="XdhC- CoxI" evidence="1">
    <location>
        <begin position="17"/>
        <end position="70"/>
    </location>
</feature>